<dbReference type="PANTHER" id="PTHR11614">
    <property type="entry name" value="PHOSPHOLIPASE-RELATED"/>
    <property type="match status" value="1"/>
</dbReference>
<proteinExistence type="predicted"/>
<dbReference type="FunFam" id="3.40.50.1820:FF:000054">
    <property type="entry name" value="Alpha/beta-Hydrolases superfamily protein"/>
    <property type="match status" value="1"/>
</dbReference>
<dbReference type="PRINTS" id="PR00111">
    <property type="entry name" value="ABHYDROLASE"/>
</dbReference>
<reference evidence="2 3" key="1">
    <citation type="journal article" date="2021" name="Nat. Commun.">
        <title>Incipient diploidization of the medicinal plant Perilla within 10,000 years.</title>
        <authorList>
            <person name="Zhang Y."/>
            <person name="Shen Q."/>
            <person name="Leng L."/>
            <person name="Zhang D."/>
            <person name="Chen S."/>
            <person name="Shi Y."/>
            <person name="Ning Z."/>
            <person name="Chen S."/>
        </authorList>
    </citation>
    <scope>NUCLEOTIDE SEQUENCE [LARGE SCALE GENOMIC DNA]</scope>
    <source>
        <strain evidence="3">cv. PC099</strain>
    </source>
</reference>
<evidence type="ECO:0000259" key="1">
    <source>
        <dbReference type="Pfam" id="PF12146"/>
    </source>
</evidence>
<dbReference type="Gene3D" id="3.40.50.1820">
    <property type="entry name" value="alpha/beta hydrolase"/>
    <property type="match status" value="1"/>
</dbReference>
<sequence>MVVRGSHSFRSVKEFVKKNRRHKEGVLYVTEKVKREKAMGDPVKFEGVSEDLQKILDADMDEVGPRRRAREAFKDIQLSIDHILFKMPHTGLKMKESYEVNSRGLEIFSKSWLPDSGSPKAIICFCHGYGDTCTFFFEGIARKLASSGYGVFAIDYPGFGLSEGLHGYIPNIDMLVDDVIEHYSKVKEDSNLHMLPCFLFGQSLGGAVALKVHLKQPDAWNGAILVAPMCKIADDMVPPWLVTQILSGMAKLLPRLKFVPQKDMAELAFRDEKKRKQSVYNIVAYKHKPRLGTALELLRTTKEIEEQLEKVSLPLLILHGKEDKVTDPCVSKALYEKASSRDKKLNLYDDSYHSLLEGESDEMILRVFDDIISWLHHHCNC</sequence>
<dbReference type="InterPro" id="IPR051044">
    <property type="entry name" value="MAG_DAG_Lipase"/>
</dbReference>
<dbReference type="GO" id="GO:0016787">
    <property type="term" value="F:hydrolase activity"/>
    <property type="evidence" value="ECO:0007669"/>
    <property type="project" value="UniProtKB-ARBA"/>
</dbReference>
<accession>A0AAD4P3Y1</accession>
<protein>
    <submittedName>
        <fullName evidence="2">Alpha/beta-Hydrolases superfamily protein</fullName>
    </submittedName>
</protein>
<name>A0AAD4P3Y1_PERFH</name>
<dbReference type="Pfam" id="PF12146">
    <property type="entry name" value="Hydrolase_4"/>
    <property type="match status" value="1"/>
</dbReference>
<dbReference type="InterPro" id="IPR022742">
    <property type="entry name" value="Hydrolase_4"/>
</dbReference>
<gene>
    <name evidence="2" type="ORF">C2S53_001295</name>
</gene>
<dbReference type="AlphaFoldDB" id="A0AAD4P3Y1"/>
<dbReference type="EMBL" id="SDAM02000168">
    <property type="protein sequence ID" value="KAH6825879.1"/>
    <property type="molecule type" value="Genomic_DNA"/>
</dbReference>
<comment type="caution">
    <text evidence="2">The sequence shown here is derived from an EMBL/GenBank/DDBJ whole genome shotgun (WGS) entry which is preliminary data.</text>
</comment>
<keyword evidence="3" id="KW-1185">Reference proteome</keyword>
<dbReference type="SUPFAM" id="SSF53474">
    <property type="entry name" value="alpha/beta-Hydrolases"/>
    <property type="match status" value="1"/>
</dbReference>
<organism evidence="2 3">
    <name type="scientific">Perilla frutescens var. hirtella</name>
    <name type="common">Perilla citriodora</name>
    <name type="synonym">Perilla setoyensis</name>
    <dbReference type="NCBI Taxonomy" id="608512"/>
    <lineage>
        <taxon>Eukaryota</taxon>
        <taxon>Viridiplantae</taxon>
        <taxon>Streptophyta</taxon>
        <taxon>Embryophyta</taxon>
        <taxon>Tracheophyta</taxon>
        <taxon>Spermatophyta</taxon>
        <taxon>Magnoliopsida</taxon>
        <taxon>eudicotyledons</taxon>
        <taxon>Gunneridae</taxon>
        <taxon>Pentapetalae</taxon>
        <taxon>asterids</taxon>
        <taxon>lamiids</taxon>
        <taxon>Lamiales</taxon>
        <taxon>Lamiaceae</taxon>
        <taxon>Nepetoideae</taxon>
        <taxon>Elsholtzieae</taxon>
        <taxon>Perilla</taxon>
    </lineage>
</organism>
<evidence type="ECO:0000313" key="2">
    <source>
        <dbReference type="EMBL" id="KAH6825879.1"/>
    </source>
</evidence>
<evidence type="ECO:0000313" key="3">
    <source>
        <dbReference type="Proteomes" id="UP001190926"/>
    </source>
</evidence>
<dbReference type="Proteomes" id="UP001190926">
    <property type="component" value="Unassembled WGS sequence"/>
</dbReference>
<feature type="domain" description="Serine aminopeptidase S33" evidence="1">
    <location>
        <begin position="118"/>
        <end position="359"/>
    </location>
</feature>
<dbReference type="InterPro" id="IPR000073">
    <property type="entry name" value="AB_hydrolase_1"/>
</dbReference>
<dbReference type="InterPro" id="IPR029058">
    <property type="entry name" value="AB_hydrolase_fold"/>
</dbReference>